<dbReference type="PANTHER" id="PTHR45626:SF52">
    <property type="entry name" value="SINGLE-STRANDED DNA-DEPENDENT ATPASE (EUROFUNG)"/>
    <property type="match status" value="1"/>
</dbReference>
<dbReference type="AlphaFoldDB" id="A0AAE0KAT3"/>
<dbReference type="InterPro" id="IPR050628">
    <property type="entry name" value="SNF2_RAD54_helicase_TF"/>
</dbReference>
<comment type="caution">
    <text evidence="6">The sequence shown here is derived from an EMBL/GenBank/DDBJ whole genome shotgun (WGS) entry which is preliminary data.</text>
</comment>
<keyword evidence="7" id="KW-1185">Reference proteome</keyword>
<dbReference type="GO" id="GO:0008094">
    <property type="term" value="F:ATP-dependent activity, acting on DNA"/>
    <property type="evidence" value="ECO:0007669"/>
    <property type="project" value="TreeGrafter"/>
</dbReference>
<evidence type="ECO:0000313" key="6">
    <source>
        <dbReference type="EMBL" id="KAK3373009.1"/>
    </source>
</evidence>
<keyword evidence="1" id="KW-0547">Nucleotide-binding</keyword>
<accession>A0AAE0KAT3</accession>
<dbReference type="GO" id="GO:0006281">
    <property type="term" value="P:DNA repair"/>
    <property type="evidence" value="ECO:0007669"/>
    <property type="project" value="TreeGrafter"/>
</dbReference>
<keyword evidence="2" id="KW-0378">Hydrolase</keyword>
<dbReference type="Pfam" id="PF00176">
    <property type="entry name" value="SNF2-rel_dom"/>
    <property type="match status" value="1"/>
</dbReference>
<reference evidence="6" key="1">
    <citation type="journal article" date="2023" name="Mol. Phylogenet. Evol.">
        <title>Genome-scale phylogeny and comparative genomics of the fungal order Sordariales.</title>
        <authorList>
            <person name="Hensen N."/>
            <person name="Bonometti L."/>
            <person name="Westerberg I."/>
            <person name="Brannstrom I.O."/>
            <person name="Guillou S."/>
            <person name="Cros-Aarteil S."/>
            <person name="Calhoun S."/>
            <person name="Haridas S."/>
            <person name="Kuo A."/>
            <person name="Mondo S."/>
            <person name="Pangilinan J."/>
            <person name="Riley R."/>
            <person name="LaButti K."/>
            <person name="Andreopoulos B."/>
            <person name="Lipzen A."/>
            <person name="Chen C."/>
            <person name="Yan M."/>
            <person name="Daum C."/>
            <person name="Ng V."/>
            <person name="Clum A."/>
            <person name="Steindorff A."/>
            <person name="Ohm R.A."/>
            <person name="Martin F."/>
            <person name="Silar P."/>
            <person name="Natvig D.O."/>
            <person name="Lalanne C."/>
            <person name="Gautier V."/>
            <person name="Ament-Velasquez S.L."/>
            <person name="Kruys A."/>
            <person name="Hutchinson M.I."/>
            <person name="Powell A.J."/>
            <person name="Barry K."/>
            <person name="Miller A.N."/>
            <person name="Grigoriev I.V."/>
            <person name="Debuchy R."/>
            <person name="Gladieux P."/>
            <person name="Hiltunen Thoren M."/>
            <person name="Johannesson H."/>
        </authorList>
    </citation>
    <scope>NUCLEOTIDE SEQUENCE</scope>
    <source>
        <strain evidence="6">CBS 958.72</strain>
    </source>
</reference>
<evidence type="ECO:0000256" key="1">
    <source>
        <dbReference type="ARBA" id="ARBA00022741"/>
    </source>
</evidence>
<proteinExistence type="predicted"/>
<dbReference type="EMBL" id="JAULSN010000004">
    <property type="protein sequence ID" value="KAK3373009.1"/>
    <property type="molecule type" value="Genomic_DNA"/>
</dbReference>
<dbReference type="Gene3D" id="3.40.50.300">
    <property type="entry name" value="P-loop containing nucleotide triphosphate hydrolases"/>
    <property type="match status" value="1"/>
</dbReference>
<dbReference type="PANTHER" id="PTHR45626">
    <property type="entry name" value="TRANSCRIPTION TERMINATION FACTOR 2-RELATED"/>
    <property type="match status" value="1"/>
</dbReference>
<dbReference type="InterPro" id="IPR027417">
    <property type="entry name" value="P-loop_NTPase"/>
</dbReference>
<dbReference type="GO" id="GO:0005524">
    <property type="term" value="F:ATP binding"/>
    <property type="evidence" value="ECO:0007669"/>
    <property type="project" value="UniProtKB-KW"/>
</dbReference>
<evidence type="ECO:0000256" key="2">
    <source>
        <dbReference type="ARBA" id="ARBA00022801"/>
    </source>
</evidence>
<sequence>MATRGTRILTPLFQHQQEALDFMIRREAQSTSEEAVTRTPSRSQEDFVFLASHIGTGRGTATTSKATMVIVPSERKGNTFLPLKMIPQLNIVFQFFSIHGQRKLKGLALPSRPGCLQSIGEDKTAVFFIRSAGFGRYWMKTAHTIRNWSSKQLNAVCSISSQARWCLTGTPVQNSLDGLGSLIKFLRMPIFSETATSRNYATKAHYSEGATHGELGNLQLILSSICLRRNKTVLPKREHKFETCKPAFTAQERREYRGLELACKRAIAIGAKGLGDEKTHQMVMEALLRLRMFCNNGSANPGSIMSSALKPSRPPDETLSLLQQSGEALCAHCSVDILCIGNASSNTNSGCFTPCGRLLFGDCYVDSYRSGHRDCKPFVCSLCHGDHDVDNWADGESVAQGAGEKKWPSKTTAIVQNVQTHYLANKCVIFSFWKTTLGILGAALEARKIGYLRVDGDVPAKKRNAIVLLMTFSTGGVGLNGLTVANMVHIVEPQWNPAVENQAIGRVLRLDQQRKVTIFRYAMQRSIEEVVQSRQLRKLQLASRGFRLSQEGKRQLKSNPLQRMQECLDASGLEEAQ</sequence>
<dbReference type="InterPro" id="IPR001650">
    <property type="entry name" value="Helicase_C-like"/>
</dbReference>
<dbReference type="Proteomes" id="UP001287356">
    <property type="component" value="Unassembled WGS sequence"/>
</dbReference>
<reference evidence="6" key="2">
    <citation type="submission" date="2023-06" db="EMBL/GenBank/DDBJ databases">
        <authorList>
            <consortium name="Lawrence Berkeley National Laboratory"/>
            <person name="Haridas S."/>
            <person name="Hensen N."/>
            <person name="Bonometti L."/>
            <person name="Westerberg I."/>
            <person name="Brannstrom I.O."/>
            <person name="Guillou S."/>
            <person name="Cros-Aarteil S."/>
            <person name="Calhoun S."/>
            <person name="Kuo A."/>
            <person name="Mondo S."/>
            <person name="Pangilinan J."/>
            <person name="Riley R."/>
            <person name="Labutti K."/>
            <person name="Andreopoulos B."/>
            <person name="Lipzen A."/>
            <person name="Chen C."/>
            <person name="Yanf M."/>
            <person name="Daum C."/>
            <person name="Ng V."/>
            <person name="Clum A."/>
            <person name="Steindorff A."/>
            <person name="Ohm R."/>
            <person name="Martin F."/>
            <person name="Silar P."/>
            <person name="Natvig D."/>
            <person name="Lalanne C."/>
            <person name="Gautier V."/>
            <person name="Ament-Velasquez S.L."/>
            <person name="Kruys A."/>
            <person name="Hutchinson M.I."/>
            <person name="Powell A.J."/>
            <person name="Barry K."/>
            <person name="Miller A.N."/>
            <person name="Grigoriev I.V."/>
            <person name="Debuchy R."/>
            <person name="Gladieux P."/>
            <person name="Thoren M.H."/>
            <person name="Johannesson H."/>
        </authorList>
    </citation>
    <scope>NUCLEOTIDE SEQUENCE</scope>
    <source>
        <strain evidence="6">CBS 958.72</strain>
    </source>
</reference>
<evidence type="ECO:0000256" key="3">
    <source>
        <dbReference type="ARBA" id="ARBA00022840"/>
    </source>
</evidence>
<dbReference type="Gene3D" id="3.40.50.10810">
    <property type="entry name" value="Tandem AAA-ATPase domain"/>
    <property type="match status" value="1"/>
</dbReference>
<evidence type="ECO:0000259" key="4">
    <source>
        <dbReference type="Pfam" id="PF00176"/>
    </source>
</evidence>
<name>A0AAE0KAT3_9PEZI</name>
<dbReference type="GO" id="GO:0005634">
    <property type="term" value="C:nucleus"/>
    <property type="evidence" value="ECO:0007669"/>
    <property type="project" value="TreeGrafter"/>
</dbReference>
<dbReference type="CDD" id="cd18793">
    <property type="entry name" value="SF2_C_SNF"/>
    <property type="match status" value="1"/>
</dbReference>
<keyword evidence="3" id="KW-0067">ATP-binding</keyword>
<feature type="domain" description="SNF2 N-terminal" evidence="4">
    <location>
        <begin position="135"/>
        <end position="296"/>
    </location>
</feature>
<evidence type="ECO:0000313" key="7">
    <source>
        <dbReference type="Proteomes" id="UP001287356"/>
    </source>
</evidence>
<dbReference type="InterPro" id="IPR000330">
    <property type="entry name" value="SNF2_N"/>
</dbReference>
<organism evidence="6 7">
    <name type="scientific">Lasiosphaeria ovina</name>
    <dbReference type="NCBI Taxonomy" id="92902"/>
    <lineage>
        <taxon>Eukaryota</taxon>
        <taxon>Fungi</taxon>
        <taxon>Dikarya</taxon>
        <taxon>Ascomycota</taxon>
        <taxon>Pezizomycotina</taxon>
        <taxon>Sordariomycetes</taxon>
        <taxon>Sordariomycetidae</taxon>
        <taxon>Sordariales</taxon>
        <taxon>Lasiosphaeriaceae</taxon>
        <taxon>Lasiosphaeria</taxon>
    </lineage>
</organism>
<dbReference type="InterPro" id="IPR049730">
    <property type="entry name" value="SNF2/RAD54-like_C"/>
</dbReference>
<dbReference type="Pfam" id="PF00271">
    <property type="entry name" value="Helicase_C"/>
    <property type="match status" value="1"/>
</dbReference>
<dbReference type="InterPro" id="IPR038718">
    <property type="entry name" value="SNF2-like_sf"/>
</dbReference>
<feature type="domain" description="Helicase C-terminal" evidence="5">
    <location>
        <begin position="420"/>
        <end position="510"/>
    </location>
</feature>
<evidence type="ECO:0000259" key="5">
    <source>
        <dbReference type="Pfam" id="PF00271"/>
    </source>
</evidence>
<dbReference type="GO" id="GO:0016787">
    <property type="term" value="F:hydrolase activity"/>
    <property type="evidence" value="ECO:0007669"/>
    <property type="project" value="UniProtKB-KW"/>
</dbReference>
<protein>
    <submittedName>
        <fullName evidence="6">DNA repair and recombination protein RAD5C</fullName>
    </submittedName>
</protein>
<gene>
    <name evidence="6" type="ORF">B0T24DRAFT_593253</name>
</gene>
<dbReference type="SUPFAM" id="SSF52540">
    <property type="entry name" value="P-loop containing nucleoside triphosphate hydrolases"/>
    <property type="match status" value="1"/>
</dbReference>